<dbReference type="Pfam" id="PF18533">
    <property type="entry name" value="DUF5622"/>
    <property type="match status" value="1"/>
</dbReference>
<evidence type="ECO:0000313" key="3">
    <source>
        <dbReference type="Proteomes" id="UP000423396"/>
    </source>
</evidence>
<evidence type="ECO:0000313" key="2">
    <source>
        <dbReference type="EMBL" id="QGR19284.1"/>
    </source>
</evidence>
<organism evidence="2 3">
    <name type="scientific">Stygiolobus azoricus</name>
    <dbReference type="NCBI Taxonomy" id="41675"/>
    <lineage>
        <taxon>Archaea</taxon>
        <taxon>Thermoproteota</taxon>
        <taxon>Thermoprotei</taxon>
        <taxon>Sulfolobales</taxon>
        <taxon>Sulfolobaceae</taxon>
        <taxon>Stygiolobus</taxon>
    </lineage>
</organism>
<dbReference type="RefSeq" id="WP_156005907.1">
    <property type="nucleotide sequence ID" value="NZ_CP045483.1"/>
</dbReference>
<accession>A0A650CN63</accession>
<dbReference type="KEGG" id="sazo:D1868_04335"/>
<dbReference type="AlphaFoldDB" id="A0A650CN63"/>
<reference evidence="2 3" key="1">
    <citation type="submission" date="2019-10" db="EMBL/GenBank/DDBJ databases">
        <title>Genome Sequences from Six Type Strain Members of the Archaeal Family Sulfolobaceae: Acidianus ambivalens, Acidianus infernus, Metallosphaera prunae, Stygiolobus azoricus, Sulfolobus metallicus, and Sulfurisphaera ohwakuensis.</title>
        <authorList>
            <person name="Counts J.A."/>
            <person name="Kelly R.M."/>
        </authorList>
    </citation>
    <scope>NUCLEOTIDE SEQUENCE [LARGE SCALE GENOMIC DNA]</scope>
    <source>
        <strain evidence="2 3">FC6</strain>
    </source>
</reference>
<protein>
    <recommendedName>
        <fullName evidence="1">DUF5622 domain-containing protein</fullName>
    </recommendedName>
</protein>
<sequence>MVLKHQKYQYVQISSDHFVKIRVFKSRLEESNPPDAYLILNRLVKRLPRKAKVIKVEDLPVEIRDKLGIKTEEKTETKKEQK</sequence>
<dbReference type="GeneID" id="42798274"/>
<gene>
    <name evidence="2" type="ORF">D1868_04335</name>
</gene>
<proteinExistence type="predicted"/>
<dbReference type="Proteomes" id="UP000423396">
    <property type="component" value="Chromosome"/>
</dbReference>
<dbReference type="InterPro" id="IPR041043">
    <property type="entry name" value="DUF5622"/>
</dbReference>
<dbReference type="OrthoDB" id="39186at2157"/>
<evidence type="ECO:0000259" key="1">
    <source>
        <dbReference type="Pfam" id="PF18533"/>
    </source>
</evidence>
<dbReference type="EMBL" id="CP045483">
    <property type="protein sequence ID" value="QGR19284.1"/>
    <property type="molecule type" value="Genomic_DNA"/>
</dbReference>
<feature type="domain" description="DUF5622" evidence="1">
    <location>
        <begin position="3"/>
        <end position="67"/>
    </location>
</feature>
<keyword evidence="3" id="KW-1185">Reference proteome</keyword>
<dbReference type="Gene3D" id="3.30.160.830">
    <property type="match status" value="1"/>
</dbReference>
<name>A0A650CN63_9CREN</name>